<evidence type="ECO:0000313" key="4">
    <source>
        <dbReference type="Proteomes" id="UP001501599"/>
    </source>
</evidence>
<dbReference type="Pfam" id="PF01882">
    <property type="entry name" value="DUF58"/>
    <property type="match status" value="1"/>
</dbReference>
<organism evidence="3 4">
    <name type="scientific">Agrococcus versicolor</name>
    <dbReference type="NCBI Taxonomy" id="501482"/>
    <lineage>
        <taxon>Bacteria</taxon>
        <taxon>Bacillati</taxon>
        <taxon>Actinomycetota</taxon>
        <taxon>Actinomycetes</taxon>
        <taxon>Micrococcales</taxon>
        <taxon>Microbacteriaceae</taxon>
        <taxon>Agrococcus</taxon>
    </lineage>
</organism>
<reference evidence="4" key="1">
    <citation type="journal article" date="2019" name="Int. J. Syst. Evol. Microbiol.">
        <title>The Global Catalogue of Microorganisms (GCM) 10K type strain sequencing project: providing services to taxonomists for standard genome sequencing and annotation.</title>
        <authorList>
            <consortium name="The Broad Institute Genomics Platform"/>
            <consortium name="The Broad Institute Genome Sequencing Center for Infectious Disease"/>
            <person name="Wu L."/>
            <person name="Ma J."/>
        </authorList>
    </citation>
    <scope>NUCLEOTIDE SEQUENCE [LARGE SCALE GENOMIC DNA]</scope>
    <source>
        <strain evidence="4">JCM 16026</strain>
    </source>
</reference>
<dbReference type="PANTHER" id="PTHR34351">
    <property type="entry name" value="SLR1927 PROTEIN-RELATED"/>
    <property type="match status" value="1"/>
</dbReference>
<dbReference type="PANTHER" id="PTHR34351:SF1">
    <property type="entry name" value="SLR1927 PROTEIN"/>
    <property type="match status" value="1"/>
</dbReference>
<keyword evidence="1" id="KW-0472">Membrane</keyword>
<dbReference type="Proteomes" id="UP001501599">
    <property type="component" value="Unassembled WGS sequence"/>
</dbReference>
<keyword evidence="4" id="KW-1185">Reference proteome</keyword>
<evidence type="ECO:0000313" key="3">
    <source>
        <dbReference type="EMBL" id="GAA2174327.1"/>
    </source>
</evidence>
<dbReference type="EMBL" id="BAAAQT010000006">
    <property type="protein sequence ID" value="GAA2174327.1"/>
    <property type="molecule type" value="Genomic_DNA"/>
</dbReference>
<comment type="caution">
    <text evidence="3">The sequence shown here is derived from an EMBL/GenBank/DDBJ whole genome shotgun (WGS) entry which is preliminary data.</text>
</comment>
<evidence type="ECO:0000259" key="2">
    <source>
        <dbReference type="Pfam" id="PF01882"/>
    </source>
</evidence>
<keyword evidence="1" id="KW-1133">Transmembrane helix</keyword>
<gene>
    <name evidence="3" type="ORF">GCM10009846_19850</name>
</gene>
<dbReference type="InterPro" id="IPR002881">
    <property type="entry name" value="DUF58"/>
</dbReference>
<evidence type="ECO:0000256" key="1">
    <source>
        <dbReference type="SAM" id="Phobius"/>
    </source>
</evidence>
<feature type="domain" description="DUF58" evidence="2">
    <location>
        <begin position="184"/>
        <end position="228"/>
    </location>
</feature>
<feature type="transmembrane region" description="Helical" evidence="1">
    <location>
        <begin position="32"/>
        <end position="52"/>
    </location>
</feature>
<sequence length="356" mass="38210">MRLRPTVRGLALACAAAGLGVAAYWTLQGALLVPAVLAGGVVVAGLVLLLVAPPGRDVAWHPPSIAVEGVDLDVPVRLPEAYGQGWWRAQTSLDPVSFAWDRLDGAETVLRVHAPHRGVHRLGPVRVRRRDPLGAWLSTRRLASPGELVVGPRVVPLAATAVLGHGIDAATSRVGQGDLVDQIVRGYRPGDPVRRIHWRQTARHGDLMVRQEQPPATPRVVVVLDTLADGWRDDDEFDEGVRAFASLCLAVAGQGLQIDVLETGAAQLDETSLRGRVGLLDACARLETRHLAGEPRIDGPALVVAGRGSGVLRRVVAGLAPGSTVWSVTDDERSVPRLVRHMRWSGGHPHEVRRSR</sequence>
<keyword evidence="1" id="KW-0812">Transmembrane</keyword>
<protein>
    <recommendedName>
        <fullName evidence="2">DUF58 domain-containing protein</fullName>
    </recommendedName>
</protein>
<name>A0ABP5MJV0_9MICO</name>
<dbReference type="RefSeq" id="WP_344343136.1">
    <property type="nucleotide sequence ID" value="NZ_BAAAQT010000006.1"/>
</dbReference>
<proteinExistence type="predicted"/>
<accession>A0ABP5MJV0</accession>